<feature type="domain" description="Choline/carnitine acyltransferase" evidence="11">
    <location>
        <begin position="780"/>
        <end position="1411"/>
    </location>
</feature>
<dbReference type="SUPFAM" id="SSF52777">
    <property type="entry name" value="CoA-dependent acyltransferases"/>
    <property type="match status" value="2"/>
</dbReference>
<gene>
    <name evidence="12" type="ORF">RHS04_01884</name>
</gene>
<dbReference type="Pfam" id="PF13520">
    <property type="entry name" value="AA_permease_2"/>
    <property type="match status" value="1"/>
</dbReference>
<feature type="transmembrane region" description="Helical" evidence="10">
    <location>
        <begin position="38"/>
        <end position="59"/>
    </location>
</feature>
<keyword evidence="7" id="KW-0012">Acyltransferase</keyword>
<feature type="transmembrane region" description="Helical" evidence="10">
    <location>
        <begin position="392"/>
        <end position="425"/>
    </location>
</feature>
<dbReference type="InterPro" id="IPR002293">
    <property type="entry name" value="AA/rel_permease1"/>
</dbReference>
<evidence type="ECO:0000313" key="12">
    <source>
        <dbReference type="EMBL" id="KAF8683169.1"/>
    </source>
</evidence>
<protein>
    <submittedName>
        <fullName evidence="12">Carnitine choline acetyltransferase family</fullName>
    </submittedName>
</protein>
<dbReference type="EMBL" id="JACYCC010000034">
    <property type="protein sequence ID" value="KAF8683169.1"/>
    <property type="molecule type" value="Genomic_DNA"/>
</dbReference>
<evidence type="ECO:0000313" key="13">
    <source>
        <dbReference type="Proteomes" id="UP000650582"/>
    </source>
</evidence>
<name>A0A8H7HED6_9AGAM</name>
<comment type="caution">
    <text evidence="12">The sequence shown here is derived from an EMBL/GenBank/DDBJ whole genome shotgun (WGS) entry which is preliminary data.</text>
</comment>
<evidence type="ECO:0000256" key="3">
    <source>
        <dbReference type="ARBA" id="ARBA00022679"/>
    </source>
</evidence>
<dbReference type="PROSITE" id="PS00440">
    <property type="entry name" value="ACYLTRANSF_C_2"/>
    <property type="match status" value="1"/>
</dbReference>
<evidence type="ECO:0000256" key="10">
    <source>
        <dbReference type="SAM" id="Phobius"/>
    </source>
</evidence>
<dbReference type="Gene3D" id="3.30.559.70">
    <property type="entry name" value="Choline/Carnitine o-acyltransferase, domain 2"/>
    <property type="match status" value="1"/>
</dbReference>
<feature type="region of interest" description="Disordered" evidence="9">
    <location>
        <begin position="1148"/>
        <end position="1168"/>
    </location>
</feature>
<dbReference type="Gene3D" id="3.30.559.10">
    <property type="entry name" value="Chloramphenicol acetyltransferase-like domain"/>
    <property type="match status" value="1"/>
</dbReference>
<feature type="active site" description="Proton acceptor" evidence="8">
    <location>
        <position position="1104"/>
    </location>
</feature>
<dbReference type="InterPro" id="IPR023213">
    <property type="entry name" value="CAT-like_dom_sf"/>
</dbReference>
<dbReference type="Gene3D" id="1.20.1740.10">
    <property type="entry name" value="Amino acid/polyamine transporter I"/>
    <property type="match status" value="1"/>
</dbReference>
<dbReference type="InterPro" id="IPR042231">
    <property type="entry name" value="Cho/carn_acyl_trans_2"/>
</dbReference>
<feature type="transmembrane region" description="Helical" evidence="10">
    <location>
        <begin position="289"/>
        <end position="317"/>
    </location>
</feature>
<evidence type="ECO:0000256" key="8">
    <source>
        <dbReference type="PIRSR" id="PIRSR600542-1"/>
    </source>
</evidence>
<dbReference type="PANTHER" id="PTHR22589:SF29">
    <property type="entry name" value="MITOCHONDRIAL CARNITINE O-ACETYLTRANSFERASE-RELATED"/>
    <property type="match status" value="1"/>
</dbReference>
<comment type="subcellular location">
    <subcellularLocation>
        <location evidence="1">Membrane</location>
        <topology evidence="1">Multi-pass membrane protein</topology>
    </subcellularLocation>
</comment>
<keyword evidence="4 10" id="KW-0812">Transmembrane</keyword>
<reference evidence="12" key="1">
    <citation type="submission" date="2020-09" db="EMBL/GenBank/DDBJ databases">
        <title>Comparative genome analyses of four rice-infecting Rhizoctonia solani isolates reveal extensive enrichment of homogalacturonan modification genes.</title>
        <authorList>
            <person name="Lee D.-Y."/>
            <person name="Jeon J."/>
            <person name="Kim K.-T."/>
            <person name="Cheong K."/>
            <person name="Song H."/>
            <person name="Choi G."/>
            <person name="Ko J."/>
            <person name="Opiyo S.O."/>
            <person name="Zuo S."/>
            <person name="Madhav S."/>
            <person name="Lee Y.-H."/>
            <person name="Wang G.-L."/>
        </authorList>
    </citation>
    <scope>NUCLEOTIDE SEQUENCE</scope>
    <source>
        <strain evidence="12">AG1-IA YN-7</strain>
    </source>
</reference>
<evidence type="ECO:0000256" key="7">
    <source>
        <dbReference type="ARBA" id="ARBA00023315"/>
    </source>
</evidence>
<keyword evidence="5 10" id="KW-1133">Transmembrane helix</keyword>
<dbReference type="FunFam" id="3.30.559.10:FF:000019">
    <property type="entry name" value="Carnitine acetyl transferase"/>
    <property type="match status" value="1"/>
</dbReference>
<dbReference type="FunFam" id="3.30.559.70:FF:000003">
    <property type="entry name" value="Carnitine acetyl transferase FacC"/>
    <property type="match status" value="1"/>
</dbReference>
<feature type="transmembrane region" description="Helical" evidence="10">
    <location>
        <begin position="210"/>
        <end position="232"/>
    </location>
</feature>
<evidence type="ECO:0000256" key="9">
    <source>
        <dbReference type="SAM" id="MobiDB-lite"/>
    </source>
</evidence>
<dbReference type="PANTHER" id="PTHR22589">
    <property type="entry name" value="CARNITINE O-ACYLTRANSFERASE"/>
    <property type="match status" value="1"/>
</dbReference>
<dbReference type="GO" id="GO:0016020">
    <property type="term" value="C:membrane"/>
    <property type="evidence" value="ECO:0007669"/>
    <property type="project" value="UniProtKB-SubCell"/>
</dbReference>
<evidence type="ECO:0000256" key="2">
    <source>
        <dbReference type="ARBA" id="ARBA00005232"/>
    </source>
</evidence>
<dbReference type="Proteomes" id="UP000650582">
    <property type="component" value="Unassembled WGS sequence"/>
</dbReference>
<keyword evidence="3 12" id="KW-0808">Transferase</keyword>
<dbReference type="GO" id="GO:0022857">
    <property type="term" value="F:transmembrane transporter activity"/>
    <property type="evidence" value="ECO:0007669"/>
    <property type="project" value="InterPro"/>
</dbReference>
<evidence type="ECO:0000259" key="11">
    <source>
        <dbReference type="Pfam" id="PF00755"/>
    </source>
</evidence>
<accession>A0A8H7HED6</accession>
<dbReference type="Pfam" id="PF00755">
    <property type="entry name" value="Carn_acyltransf"/>
    <property type="match status" value="1"/>
</dbReference>
<dbReference type="GO" id="GO:0005739">
    <property type="term" value="C:mitochondrion"/>
    <property type="evidence" value="ECO:0007669"/>
    <property type="project" value="TreeGrafter"/>
</dbReference>
<proteinExistence type="inferred from homology"/>
<evidence type="ECO:0000256" key="1">
    <source>
        <dbReference type="ARBA" id="ARBA00004141"/>
    </source>
</evidence>
<evidence type="ECO:0000256" key="4">
    <source>
        <dbReference type="ARBA" id="ARBA00022692"/>
    </source>
</evidence>
<evidence type="ECO:0000256" key="6">
    <source>
        <dbReference type="ARBA" id="ARBA00023136"/>
    </source>
</evidence>
<comment type="similarity">
    <text evidence="2">Belongs to the carnitine/choline acetyltransferase family.</text>
</comment>
<feature type="transmembrane region" description="Helical" evidence="10">
    <location>
        <begin position="482"/>
        <end position="502"/>
    </location>
</feature>
<organism evidence="12 13">
    <name type="scientific">Rhizoctonia solani</name>
    <dbReference type="NCBI Taxonomy" id="456999"/>
    <lineage>
        <taxon>Eukaryota</taxon>
        <taxon>Fungi</taxon>
        <taxon>Dikarya</taxon>
        <taxon>Basidiomycota</taxon>
        <taxon>Agaricomycotina</taxon>
        <taxon>Agaricomycetes</taxon>
        <taxon>Cantharellales</taxon>
        <taxon>Ceratobasidiaceae</taxon>
        <taxon>Rhizoctonia</taxon>
    </lineage>
</organism>
<dbReference type="GO" id="GO:0009437">
    <property type="term" value="P:carnitine metabolic process"/>
    <property type="evidence" value="ECO:0007669"/>
    <property type="project" value="TreeGrafter"/>
</dbReference>
<evidence type="ECO:0000256" key="5">
    <source>
        <dbReference type="ARBA" id="ARBA00022989"/>
    </source>
</evidence>
<dbReference type="InterPro" id="IPR000542">
    <property type="entry name" value="Carn_acyl_trans"/>
</dbReference>
<sequence>MPSPAINVLEAQSDALDRSDARLEALGYRPEFRREMNLFAVVGMSFTAIGILTGMSSAFQTGSVRSSCFLLRYAWPRFVRPIRPWADWWVHFSRPRIRVADGFTQFDKYYWVSKMKGDKPILGYVTGVSIGGSLGHPLAPLNLWGVPSTALYIASMAEVGTGITLTRVQIAAMAWGVNLLSGLINTFGSRGRLPRSMASNLSTACDEHDLIGAVSVWWTLIGTVILVVTLLVKSPVKNSASFVFTDLENFTGWENKGFVVLLGFLQAVYTLEGAETSAQVAEEARNAEWLAPIGIAASIVGSWFIGLIYLLALLFSIQSIPSVQSTSFAIPIAQLYYDAVGSRLTLLCLFVVGSCQFMAACTCFTASSRLLYALARDNAIPCKRAFMTLNRFQIAIIISAAYIGSVVAFNAILSSAAIAVMLSYLQPILCRVLWPESMEVRGPFHLGKYSRIVNIISALFTVFVCILFILPTSMPVNALNMNYSVVAIGAVLILILGSWMLYGRYHFKGPVSTVDMPPLTEDVDEDKKIPNSPCSARKVDAAALACEVCKRSAARLYPSLRMQSYDVHLWSQRCRICRYVDMSALSGVRCKKNCVRKEGAWHMQKAKDDGRHPEETLVGAQVTPWGSQGQPVTKQDPSLPHWRLGTTQVLDKRAKEGWKQPRIGGTVCQLAQNFLPRISAFEGYPGSIINGSSRVVQVTRIQWLVSSQLTPSLSLALPESYQSTLFNWLWRRFASLFSHSRLIETPKLNTSERSNLSEIMAVPDKSTNATFANQSSLPKLPIPPLKDTCERYLRALSALQDEREHHATKLAVEDFLARSGPMWDAKLREYAETKDRYEARKCRTSGMTDIQYAISYIEEFWYESYLSHSDPVVLALNPFFVLEDDPNPARGAQLQRAASLITASLGFVHDLRAGILEPDAVRTTKLDMDQYTRLFGTSRIPTQHGCRMSVTPNSRHIVVLRRGQIYHFDCLDSKNRPIVTEQDILRNLKAIVADADQTPVHEAAKSSVGLLTTENRKIWSQLRQTIHNSSPSNASSLEVIDEALFIVCLDDAAPEDLGELCGNFLCGTYGLSGGVQVGTCTNRWYDKLQIIVCANGAAGINFEHTGVDGHTVLRYAADIFTEGLMLLARSINPKAPVMFKAKLSPHAKASKVKPGPDDVEPEPLDPSPKKLEWELSNTLLTGIRFAETRLSDLICQNDCQALEFTGYGANFIKTHGFSPDAFVQMAFQAAYFGLYGRTECTYEPAMTKAFLHGRTEAIRTVQPSSVNFTRTYFSEAPNKEKIQALRNACVAHSKLTKECSQGLGQDRHLYALYCLVRRELNSAPSSPVSDSGSNKSNQVEMPSIFSDPGWSLLNTSILSTSNCGNPALRLFGFGPVAAEGFGIGYIIKEDGISVCATSKHLQTRRYLDTLSSYLLDVQQLILQIHRAANERAGNFVDHSGVLREAKTGRVIAHLSAQTPAQTPGLGTLELEEEPSTSGYSFFDSVEVQRLARRRPRNTAVGKVLQISEY</sequence>
<feature type="transmembrane region" description="Helical" evidence="10">
    <location>
        <begin position="452"/>
        <end position="470"/>
    </location>
</feature>
<dbReference type="GO" id="GO:0004092">
    <property type="term" value="F:carnitine O-acetyltransferase activity"/>
    <property type="evidence" value="ECO:0007669"/>
    <property type="project" value="TreeGrafter"/>
</dbReference>
<keyword evidence="6 10" id="KW-0472">Membrane</keyword>
<dbReference type="InterPro" id="IPR039551">
    <property type="entry name" value="Cho/carn_acyl_trans"/>
</dbReference>